<dbReference type="KEGG" id="rdi:CMV14_02430"/>
<feature type="domain" description="AB hydrolase-1" evidence="1">
    <location>
        <begin position="34"/>
        <end position="241"/>
    </location>
</feature>
<protein>
    <submittedName>
        <fullName evidence="2">Alpha/beta hydrolase</fullName>
    </submittedName>
</protein>
<dbReference type="PANTHER" id="PTHR43194">
    <property type="entry name" value="HYDROLASE ALPHA/BETA FOLD FAMILY"/>
    <property type="match status" value="1"/>
</dbReference>
<dbReference type="InterPro" id="IPR000073">
    <property type="entry name" value="AB_hydrolase_1"/>
</dbReference>
<dbReference type="Pfam" id="PF12697">
    <property type="entry name" value="Abhydrolase_6"/>
    <property type="match status" value="1"/>
</dbReference>
<dbReference type="Gene3D" id="3.40.50.1820">
    <property type="entry name" value="alpha/beta hydrolase"/>
    <property type="match status" value="1"/>
</dbReference>
<comment type="caution">
    <text evidence="2">The sequence shown here is derived from an EMBL/GenBank/DDBJ whole genome shotgun (WGS) entry which is preliminary data.</text>
</comment>
<accession>A0A2A4G0U2</accession>
<name>A0A2A4G0U2_9SPHN</name>
<gene>
    <name evidence="2" type="ORF">COO09_04750</name>
</gene>
<dbReference type="InterPro" id="IPR050228">
    <property type="entry name" value="Carboxylesterase_BioH"/>
</dbReference>
<evidence type="ECO:0000259" key="1">
    <source>
        <dbReference type="Pfam" id="PF12697"/>
    </source>
</evidence>
<evidence type="ECO:0000313" key="3">
    <source>
        <dbReference type="Proteomes" id="UP000218934"/>
    </source>
</evidence>
<dbReference type="PANTHER" id="PTHR43194:SF2">
    <property type="entry name" value="PEROXISOMAL MEMBRANE PROTEIN LPX1"/>
    <property type="match status" value="1"/>
</dbReference>
<keyword evidence="2" id="KW-0378">Hydrolase</keyword>
<sequence length="261" mass="27673">MASSPTDATRHHFDGADGAPMVWHGMGPEDGRPVILIHGLFSNAFTNWVRYGHAAKLAAKGRRVIMPDLRAHGESAKPHDASGYSPDILADDNLALIEQLGLLPGGYDLGGYSLGGRTTARMLVRGARPGKALLAGMGLEGLLDLGGRVGFFRKVLEGVGTHAKFSPEWMAEGFLKTTKGDPRALLLLLDNFPRIPRAALADLDVPILVLTGSEDKDNGSARALAEALPNAAYGEVPGNHMSAVTLPELGDAMAAWFQSDF</sequence>
<keyword evidence="3" id="KW-1185">Reference proteome</keyword>
<dbReference type="EMBL" id="NWUF01000003">
    <property type="protein sequence ID" value="PCE43613.1"/>
    <property type="molecule type" value="Genomic_DNA"/>
</dbReference>
<organism evidence="2 3">
    <name type="scientific">Rhizorhabdus dicambivorans</name>
    <dbReference type="NCBI Taxonomy" id="1850238"/>
    <lineage>
        <taxon>Bacteria</taxon>
        <taxon>Pseudomonadati</taxon>
        <taxon>Pseudomonadota</taxon>
        <taxon>Alphaproteobacteria</taxon>
        <taxon>Sphingomonadales</taxon>
        <taxon>Sphingomonadaceae</taxon>
        <taxon>Rhizorhabdus</taxon>
    </lineage>
</organism>
<dbReference type="OrthoDB" id="9804723at2"/>
<proteinExistence type="predicted"/>
<dbReference type="GO" id="GO:0016787">
    <property type="term" value="F:hydrolase activity"/>
    <property type="evidence" value="ECO:0007669"/>
    <property type="project" value="UniProtKB-KW"/>
</dbReference>
<dbReference type="SUPFAM" id="SSF53474">
    <property type="entry name" value="alpha/beta-Hydrolases"/>
    <property type="match status" value="1"/>
</dbReference>
<dbReference type="Proteomes" id="UP000218934">
    <property type="component" value="Unassembled WGS sequence"/>
</dbReference>
<reference evidence="2 3" key="1">
    <citation type="submission" date="2017-09" db="EMBL/GenBank/DDBJ databases">
        <title>The Catabolism of 3,6-Dichlorosalicylic acid is Initiated by the Cytochrome P450 Monooxygenase DsmABC in Rhizorhabdus dicambivorans Ndbn-20.</title>
        <authorList>
            <person name="Na L."/>
        </authorList>
    </citation>
    <scope>NUCLEOTIDE SEQUENCE [LARGE SCALE GENOMIC DNA]</scope>
    <source>
        <strain evidence="2 3">Ndbn-20m</strain>
    </source>
</reference>
<dbReference type="InterPro" id="IPR029058">
    <property type="entry name" value="AB_hydrolase_fold"/>
</dbReference>
<dbReference type="AlphaFoldDB" id="A0A2A4G0U2"/>
<evidence type="ECO:0000313" key="2">
    <source>
        <dbReference type="EMBL" id="PCE43613.1"/>
    </source>
</evidence>